<protein>
    <submittedName>
        <fullName evidence="2">Helix-turn-helix domain-containing protein</fullName>
    </submittedName>
</protein>
<dbReference type="AlphaFoldDB" id="A0A942U9R2"/>
<dbReference type="InterPro" id="IPR036390">
    <property type="entry name" value="WH_DNA-bd_sf"/>
</dbReference>
<dbReference type="SUPFAM" id="SSF46785">
    <property type="entry name" value="Winged helix' DNA-binding domain"/>
    <property type="match status" value="1"/>
</dbReference>
<reference evidence="2" key="1">
    <citation type="submission" date="2021-05" db="EMBL/GenBank/DDBJ databases">
        <title>Novel Bacillus species.</title>
        <authorList>
            <person name="Liu G."/>
        </authorList>
    </citation>
    <scope>NUCLEOTIDE SEQUENCE</scope>
    <source>
        <strain evidence="2">FJAT-49825</strain>
    </source>
</reference>
<dbReference type="GO" id="GO:0003677">
    <property type="term" value="F:DNA binding"/>
    <property type="evidence" value="ECO:0007669"/>
    <property type="project" value="UniProtKB-KW"/>
</dbReference>
<evidence type="ECO:0000313" key="3">
    <source>
        <dbReference type="Proteomes" id="UP000679749"/>
    </source>
</evidence>
<dbReference type="InterPro" id="IPR011991">
    <property type="entry name" value="ArsR-like_HTH"/>
</dbReference>
<gene>
    <name evidence="2" type="ORF">KHA99_27250</name>
</gene>
<dbReference type="CDD" id="cd00090">
    <property type="entry name" value="HTH_ARSR"/>
    <property type="match status" value="1"/>
</dbReference>
<dbReference type="Proteomes" id="UP000679749">
    <property type="component" value="Unassembled WGS sequence"/>
</dbReference>
<dbReference type="NCBIfam" id="NF005061">
    <property type="entry name" value="PRK06474.1"/>
    <property type="match status" value="1"/>
</dbReference>
<evidence type="ECO:0000313" key="2">
    <source>
        <dbReference type="EMBL" id="MBS4216125.1"/>
    </source>
</evidence>
<dbReference type="RefSeq" id="WP_213120613.1">
    <property type="nucleotide sequence ID" value="NZ_JAGYPF010000005.1"/>
</dbReference>
<dbReference type="Gene3D" id="6.10.140.2180">
    <property type="match status" value="1"/>
</dbReference>
<sequence>MKDSKVDVILHPVRMRIIQQLINQELTAQQLKELLPDIPQASLYRNIKKLADAEVIQVVAEVPIRGTVEKVYTIHQTGMAVSPEEMNNMSKDEHMGFFIKFLANLMGEFERYLNQENIDLIADGVSFRQGTFYLNDEEFREFIKQLTVVYANISQNKPEKGRRSRNIANIFIPGEKWSNGD</sequence>
<evidence type="ECO:0000256" key="1">
    <source>
        <dbReference type="ARBA" id="ARBA00023125"/>
    </source>
</evidence>
<organism evidence="2 3">
    <name type="scientific">Neobacillus rhizophilus</name>
    <dbReference type="NCBI Taxonomy" id="2833579"/>
    <lineage>
        <taxon>Bacteria</taxon>
        <taxon>Bacillati</taxon>
        <taxon>Bacillota</taxon>
        <taxon>Bacilli</taxon>
        <taxon>Bacillales</taxon>
        <taxon>Bacillaceae</taxon>
        <taxon>Neobacillus</taxon>
    </lineage>
</organism>
<comment type="caution">
    <text evidence="2">The sequence shown here is derived from an EMBL/GenBank/DDBJ whole genome shotgun (WGS) entry which is preliminary data.</text>
</comment>
<accession>A0A942U9R2</accession>
<keyword evidence="3" id="KW-1185">Reference proteome</keyword>
<proteinExistence type="predicted"/>
<dbReference type="InterPro" id="IPR036388">
    <property type="entry name" value="WH-like_DNA-bd_sf"/>
</dbReference>
<keyword evidence="1" id="KW-0238">DNA-binding</keyword>
<dbReference type="Gene3D" id="1.10.10.10">
    <property type="entry name" value="Winged helix-like DNA-binding domain superfamily/Winged helix DNA-binding domain"/>
    <property type="match status" value="1"/>
</dbReference>
<dbReference type="EMBL" id="JAGYPF010000005">
    <property type="protein sequence ID" value="MBS4216125.1"/>
    <property type="molecule type" value="Genomic_DNA"/>
</dbReference>
<name>A0A942U9R2_9BACI</name>
<dbReference type="Pfam" id="PF12840">
    <property type="entry name" value="HTH_20"/>
    <property type="match status" value="1"/>
</dbReference>